<dbReference type="InterPro" id="IPR050951">
    <property type="entry name" value="Retrovirus_Pol_polyprotein"/>
</dbReference>
<dbReference type="Gene3D" id="3.30.420.10">
    <property type="entry name" value="Ribonuclease H-like superfamily/Ribonuclease H"/>
    <property type="match status" value="1"/>
</dbReference>
<organism evidence="3 4">
    <name type="scientific">Phytophthora megakarya</name>
    <dbReference type="NCBI Taxonomy" id="4795"/>
    <lineage>
        <taxon>Eukaryota</taxon>
        <taxon>Sar</taxon>
        <taxon>Stramenopiles</taxon>
        <taxon>Oomycota</taxon>
        <taxon>Peronosporomycetes</taxon>
        <taxon>Peronosporales</taxon>
        <taxon>Peronosporaceae</taxon>
        <taxon>Phytophthora</taxon>
    </lineage>
</organism>
<feature type="non-terminal residue" evidence="3">
    <location>
        <position position="339"/>
    </location>
</feature>
<proteinExistence type="predicted"/>
<dbReference type="Gene3D" id="1.10.340.70">
    <property type="match status" value="1"/>
</dbReference>
<keyword evidence="4" id="KW-1185">Reference proteome</keyword>
<feature type="region of interest" description="Disordered" evidence="1">
    <location>
        <begin position="1"/>
        <end position="21"/>
    </location>
</feature>
<evidence type="ECO:0000259" key="2">
    <source>
        <dbReference type="PROSITE" id="PS50994"/>
    </source>
</evidence>
<dbReference type="SUPFAM" id="SSF53098">
    <property type="entry name" value="Ribonuclease H-like"/>
    <property type="match status" value="1"/>
</dbReference>
<evidence type="ECO:0000256" key="1">
    <source>
        <dbReference type="SAM" id="MobiDB-lite"/>
    </source>
</evidence>
<evidence type="ECO:0000313" key="4">
    <source>
        <dbReference type="Proteomes" id="UP000198211"/>
    </source>
</evidence>
<protein>
    <submittedName>
        <fullName evidence="3">Reverse transcriptase</fullName>
    </submittedName>
</protein>
<accession>A0A225UJN1</accession>
<feature type="compositionally biased region" description="Polar residues" evidence="1">
    <location>
        <begin position="1"/>
        <end position="17"/>
    </location>
</feature>
<dbReference type="InterPro" id="IPR041588">
    <property type="entry name" value="Integrase_H2C2"/>
</dbReference>
<dbReference type="EMBL" id="NBNE01018292">
    <property type="protein sequence ID" value="OWY92339.1"/>
    <property type="molecule type" value="Genomic_DNA"/>
</dbReference>
<sequence length="339" mass="39092">MTAVTRSHTRGNPSQSDPMGPLEYQAERWRRVKAHQDEDHRLLNLKKFLRGEVDSFSRAQIRRLSKEADLFVLDSRDVLVRLNHSAQGRPRDQTDMLRLAVPETLRQAILHYAHEDFQGGHQGITRTHEKLRTDFYWYGTYADVEAFVKECVDCASGKGHPPNQGPSPGYVDTHLRLSLWISSLIYRSYAMCKPMSSTTAQEVDEAYEERVLQRFGASSMIRHDQDPRFMGEVFRCFRELLGSKQRATLGYRPQSNGQQERSVQTADQSDWDDHAERLMFALNTSFDATRLDTPFYLVHGWDAQGTVLGMLGPKPSGVVKRTAYEWRRKLQRDYSYAQA</sequence>
<keyword evidence="3" id="KW-0808">Transferase</keyword>
<dbReference type="Pfam" id="PF17921">
    <property type="entry name" value="Integrase_H2C2"/>
    <property type="match status" value="1"/>
</dbReference>
<dbReference type="FunFam" id="1.10.340.70:FF:000001">
    <property type="entry name" value="Retrovirus-related Pol polyprotein from transposon gypsy-like Protein"/>
    <property type="match status" value="1"/>
</dbReference>
<dbReference type="STRING" id="4795.A0A225UJN1"/>
<dbReference type="InterPro" id="IPR012337">
    <property type="entry name" value="RNaseH-like_sf"/>
</dbReference>
<gene>
    <name evidence="3" type="ORF">PHMEG_00038709</name>
</gene>
<reference evidence="4" key="1">
    <citation type="submission" date="2017-03" db="EMBL/GenBank/DDBJ databases">
        <title>Phytopthora megakarya and P. palmivora, two closely related causual agents of cacao black pod achieved similar genome size and gene model numbers by different mechanisms.</title>
        <authorList>
            <person name="Ali S."/>
            <person name="Shao J."/>
            <person name="Larry D.J."/>
            <person name="Kronmiller B."/>
            <person name="Shen D."/>
            <person name="Strem M.D."/>
            <person name="Melnick R.L."/>
            <person name="Guiltinan M.J."/>
            <person name="Tyler B.M."/>
            <person name="Meinhardt L.W."/>
            <person name="Bailey B.A."/>
        </authorList>
    </citation>
    <scope>NUCLEOTIDE SEQUENCE [LARGE SCALE GENOMIC DNA]</scope>
    <source>
        <strain evidence="4">zdho120</strain>
    </source>
</reference>
<comment type="caution">
    <text evidence="3">The sequence shown here is derived from an EMBL/GenBank/DDBJ whole genome shotgun (WGS) entry which is preliminary data.</text>
</comment>
<dbReference type="GO" id="GO:0015074">
    <property type="term" value="P:DNA integration"/>
    <property type="evidence" value="ECO:0007669"/>
    <property type="project" value="InterPro"/>
</dbReference>
<name>A0A225UJN1_9STRA</name>
<evidence type="ECO:0000313" key="3">
    <source>
        <dbReference type="EMBL" id="OWY92339.1"/>
    </source>
</evidence>
<feature type="domain" description="Integrase catalytic" evidence="2">
    <location>
        <begin position="158"/>
        <end position="268"/>
    </location>
</feature>
<dbReference type="Proteomes" id="UP000198211">
    <property type="component" value="Unassembled WGS sequence"/>
</dbReference>
<dbReference type="InterPro" id="IPR036397">
    <property type="entry name" value="RNaseH_sf"/>
</dbReference>
<dbReference type="InterPro" id="IPR001584">
    <property type="entry name" value="Integrase_cat-core"/>
</dbReference>
<dbReference type="OrthoDB" id="106643at2759"/>
<dbReference type="PANTHER" id="PTHR37984:SF5">
    <property type="entry name" value="PROTEIN NYNRIN-LIKE"/>
    <property type="match status" value="1"/>
</dbReference>
<dbReference type="PANTHER" id="PTHR37984">
    <property type="entry name" value="PROTEIN CBG26694"/>
    <property type="match status" value="1"/>
</dbReference>
<dbReference type="AlphaFoldDB" id="A0A225UJN1"/>
<keyword evidence="3" id="KW-0695">RNA-directed DNA polymerase</keyword>
<keyword evidence="3" id="KW-0548">Nucleotidyltransferase</keyword>
<dbReference type="GO" id="GO:0003964">
    <property type="term" value="F:RNA-directed DNA polymerase activity"/>
    <property type="evidence" value="ECO:0007669"/>
    <property type="project" value="UniProtKB-KW"/>
</dbReference>
<dbReference type="GO" id="GO:0003676">
    <property type="term" value="F:nucleic acid binding"/>
    <property type="evidence" value="ECO:0007669"/>
    <property type="project" value="InterPro"/>
</dbReference>
<dbReference type="PROSITE" id="PS50994">
    <property type="entry name" value="INTEGRASE"/>
    <property type="match status" value="1"/>
</dbReference>